<feature type="region of interest" description="Disordered" evidence="1">
    <location>
        <begin position="261"/>
        <end position="347"/>
    </location>
</feature>
<organism evidence="2 3">
    <name type="scientific">Venturia effusa</name>
    <dbReference type="NCBI Taxonomy" id="50376"/>
    <lineage>
        <taxon>Eukaryota</taxon>
        <taxon>Fungi</taxon>
        <taxon>Dikarya</taxon>
        <taxon>Ascomycota</taxon>
        <taxon>Pezizomycotina</taxon>
        <taxon>Dothideomycetes</taxon>
        <taxon>Pleosporomycetidae</taxon>
        <taxon>Venturiales</taxon>
        <taxon>Venturiaceae</taxon>
        <taxon>Venturia</taxon>
    </lineage>
</organism>
<gene>
    <name evidence="2" type="ORF">FKW77_004480</name>
</gene>
<proteinExistence type="predicted"/>
<name>A0A517LNT8_9PEZI</name>
<reference evidence="2 3" key="1">
    <citation type="submission" date="2019-07" db="EMBL/GenBank/DDBJ databases">
        <title>Finished genome of Venturia effusa.</title>
        <authorList>
            <person name="Young C.A."/>
            <person name="Cox M.P."/>
            <person name="Ganley A.R.D."/>
            <person name="David W.J."/>
        </authorList>
    </citation>
    <scope>NUCLEOTIDE SEQUENCE [LARGE SCALE GENOMIC DNA]</scope>
    <source>
        <strain evidence="3">albino</strain>
    </source>
</reference>
<accession>A0A517LNT8</accession>
<dbReference type="AlphaFoldDB" id="A0A517LNT8"/>
<evidence type="ECO:0000313" key="2">
    <source>
        <dbReference type="EMBL" id="QDS77299.1"/>
    </source>
</evidence>
<dbReference type="Proteomes" id="UP000316270">
    <property type="component" value="Chromosome 17"/>
</dbReference>
<evidence type="ECO:0000256" key="1">
    <source>
        <dbReference type="SAM" id="MobiDB-lite"/>
    </source>
</evidence>
<sequence>MSAQRTVKIQCFDERGVLSYSTANFPAHTLARFSRKGADEQSAKVRNPANIFEIHVDCSVDLFSMIINWMRANEKQEDVGRWTNIETPRHALTLRQKAKLYEVALYHFKVVRGAENIREGLVTTIDNMKEALSQADIEYLKKVLAQDSNLLFKIDKAVAKQFVIGLMHDDEVTKVQAWTKSRKEDAKMTHIVGEFITVLKNAGEGGKIRRDRWQDAFRNFPHINMGIPAAPPAPKIAAPPKNPWGKVAAVPVVKGLFAAGPPPSLSKDLSEGGKSTIAEDTIKPSPLELAPSSRPTASGPSSPKKSESPRPGHPFSAQVPLPKSNDITSEKAATEASGNTGSDGTISPQRHIQAWQAAQYQAIRFQTTPNRPMTPSEWRTFTNEKISIAKLEHIFAHGAIHQLDFDRVYDLYDDLIQAELWAAVSYVHPSSHVQIGRMYNHFYGGHAWYSHEVDDAMIFSAKRVVLDGFLRSVGGVGFPFGNLDFGMEMWGNVVLTMVDGMKMEQRAQVLTWRMRERVKSFSGFSSE</sequence>
<evidence type="ECO:0000313" key="3">
    <source>
        <dbReference type="Proteomes" id="UP000316270"/>
    </source>
</evidence>
<dbReference type="EMBL" id="CP042201">
    <property type="protein sequence ID" value="QDS77299.1"/>
    <property type="molecule type" value="Genomic_DNA"/>
</dbReference>
<feature type="compositionally biased region" description="Polar residues" evidence="1">
    <location>
        <begin position="336"/>
        <end position="347"/>
    </location>
</feature>
<dbReference type="OrthoDB" id="3917124at2759"/>
<keyword evidence="3" id="KW-1185">Reference proteome</keyword>
<protein>
    <submittedName>
        <fullName evidence="2">Uncharacterized protein</fullName>
    </submittedName>
</protein>